<keyword evidence="1" id="KW-1185">Reference proteome</keyword>
<organism evidence="1 2">
    <name type="scientific">Romanomermis culicivorax</name>
    <name type="common">Nematode worm</name>
    <dbReference type="NCBI Taxonomy" id="13658"/>
    <lineage>
        <taxon>Eukaryota</taxon>
        <taxon>Metazoa</taxon>
        <taxon>Ecdysozoa</taxon>
        <taxon>Nematoda</taxon>
        <taxon>Enoplea</taxon>
        <taxon>Dorylaimia</taxon>
        <taxon>Mermithida</taxon>
        <taxon>Mermithoidea</taxon>
        <taxon>Mermithidae</taxon>
        <taxon>Romanomermis</taxon>
    </lineage>
</organism>
<dbReference type="WBParaSite" id="nRc.2.0.1.t32550-RA">
    <property type="protein sequence ID" value="nRc.2.0.1.t32550-RA"/>
    <property type="gene ID" value="nRc.2.0.1.g32550"/>
</dbReference>
<evidence type="ECO:0000313" key="2">
    <source>
        <dbReference type="WBParaSite" id="nRc.2.0.1.t32550-RA"/>
    </source>
</evidence>
<evidence type="ECO:0000313" key="1">
    <source>
        <dbReference type="Proteomes" id="UP000887565"/>
    </source>
</evidence>
<reference evidence="2" key="1">
    <citation type="submission" date="2022-11" db="UniProtKB">
        <authorList>
            <consortium name="WormBaseParasite"/>
        </authorList>
    </citation>
    <scope>IDENTIFICATION</scope>
</reference>
<dbReference type="AlphaFoldDB" id="A0A915K2K0"/>
<name>A0A915K2K0_ROMCU</name>
<accession>A0A915K2K0</accession>
<sequence>MFTKSFCGTLEFLALKPQNQNFSALGIEQPELINSKFLTNMSRETFVQISMPRSFSPTFADYTNGVVKIRITIFAIKFASTSRSRSFYVFDCGEAVKCNSDELLRVVTTTTSTTNCRNLSAPFPLLG</sequence>
<proteinExistence type="predicted"/>
<protein>
    <submittedName>
        <fullName evidence="2">Uncharacterized protein</fullName>
    </submittedName>
</protein>
<dbReference type="Proteomes" id="UP000887565">
    <property type="component" value="Unplaced"/>
</dbReference>